<feature type="region of interest" description="Disordered" evidence="1">
    <location>
        <begin position="73"/>
        <end position="102"/>
    </location>
</feature>
<evidence type="ECO:0000313" key="3">
    <source>
        <dbReference type="Proteomes" id="UP000291084"/>
    </source>
</evidence>
<dbReference type="AlphaFoldDB" id="A0A0S3S984"/>
<organism evidence="2 3">
    <name type="scientific">Vigna angularis var. angularis</name>
    <dbReference type="NCBI Taxonomy" id="157739"/>
    <lineage>
        <taxon>Eukaryota</taxon>
        <taxon>Viridiplantae</taxon>
        <taxon>Streptophyta</taxon>
        <taxon>Embryophyta</taxon>
        <taxon>Tracheophyta</taxon>
        <taxon>Spermatophyta</taxon>
        <taxon>Magnoliopsida</taxon>
        <taxon>eudicotyledons</taxon>
        <taxon>Gunneridae</taxon>
        <taxon>Pentapetalae</taxon>
        <taxon>rosids</taxon>
        <taxon>fabids</taxon>
        <taxon>Fabales</taxon>
        <taxon>Fabaceae</taxon>
        <taxon>Papilionoideae</taxon>
        <taxon>50 kb inversion clade</taxon>
        <taxon>NPAAA clade</taxon>
        <taxon>indigoferoid/millettioid clade</taxon>
        <taxon>Phaseoleae</taxon>
        <taxon>Vigna</taxon>
    </lineage>
</organism>
<accession>A0A0S3S984</accession>
<feature type="compositionally biased region" description="Polar residues" evidence="1">
    <location>
        <begin position="92"/>
        <end position="102"/>
    </location>
</feature>
<keyword evidence="3" id="KW-1185">Reference proteome</keyword>
<dbReference type="EMBL" id="AP015039">
    <property type="protein sequence ID" value="BAT89360.1"/>
    <property type="molecule type" value="Genomic_DNA"/>
</dbReference>
<protein>
    <submittedName>
        <fullName evidence="2">Uncharacterized protein</fullName>
    </submittedName>
</protein>
<sequence length="102" mass="11343">MDPNESDNNRRTALVGEYVCLPQIELRRSPPASRTSNYGSDLCRTSKCGVHLQRAALPTAALILPHFQMRRAPPASRTSNCGVHLQRASIRSRPTNYEPNQA</sequence>
<proteinExistence type="predicted"/>
<evidence type="ECO:0000256" key="1">
    <source>
        <dbReference type="SAM" id="MobiDB-lite"/>
    </source>
</evidence>
<gene>
    <name evidence="2" type="primary">Vigan.06G030000</name>
    <name evidence="2" type="ORF">VIGAN_06030000</name>
</gene>
<evidence type="ECO:0000313" key="2">
    <source>
        <dbReference type="EMBL" id="BAT89360.1"/>
    </source>
</evidence>
<dbReference type="Proteomes" id="UP000291084">
    <property type="component" value="Chromosome 6"/>
</dbReference>
<name>A0A0S3S984_PHAAN</name>
<reference evidence="2 3" key="1">
    <citation type="journal article" date="2015" name="Sci. Rep.">
        <title>The power of single molecule real-time sequencing technology in the de novo assembly of a eukaryotic genome.</title>
        <authorList>
            <person name="Sakai H."/>
            <person name="Naito K."/>
            <person name="Ogiso-Tanaka E."/>
            <person name="Takahashi Y."/>
            <person name="Iseki K."/>
            <person name="Muto C."/>
            <person name="Satou K."/>
            <person name="Teruya K."/>
            <person name="Shiroma A."/>
            <person name="Shimoji M."/>
            <person name="Hirano T."/>
            <person name="Itoh T."/>
            <person name="Kaga A."/>
            <person name="Tomooka N."/>
        </authorList>
    </citation>
    <scope>NUCLEOTIDE SEQUENCE [LARGE SCALE GENOMIC DNA]</scope>
    <source>
        <strain evidence="3">cv. Shumari</strain>
    </source>
</reference>